<evidence type="ECO:0008006" key="5">
    <source>
        <dbReference type="Google" id="ProtNLM"/>
    </source>
</evidence>
<evidence type="ECO:0000313" key="3">
    <source>
        <dbReference type="EMBL" id="MFC5480558.1"/>
    </source>
</evidence>
<comment type="caution">
    <text evidence="3">The sequence shown here is derived from an EMBL/GenBank/DDBJ whole genome shotgun (WGS) entry which is preliminary data.</text>
</comment>
<evidence type="ECO:0000256" key="2">
    <source>
        <dbReference type="SAM" id="MobiDB-lite"/>
    </source>
</evidence>
<evidence type="ECO:0000313" key="4">
    <source>
        <dbReference type="Proteomes" id="UP001596101"/>
    </source>
</evidence>
<proteinExistence type="predicted"/>
<feature type="coiled-coil region" evidence="1">
    <location>
        <begin position="630"/>
        <end position="657"/>
    </location>
</feature>
<dbReference type="EMBL" id="JBHSMR010000014">
    <property type="protein sequence ID" value="MFC5480558.1"/>
    <property type="molecule type" value="Genomic_DNA"/>
</dbReference>
<name>A0ABW0MRQ0_9BURK</name>
<dbReference type="RefSeq" id="WP_379760203.1">
    <property type="nucleotide sequence ID" value="NZ_JBHSMR010000014.1"/>
</dbReference>
<dbReference type="Proteomes" id="UP001596101">
    <property type="component" value="Unassembled WGS sequence"/>
</dbReference>
<reference evidence="4" key="1">
    <citation type="journal article" date="2019" name="Int. J. Syst. Evol. Microbiol.">
        <title>The Global Catalogue of Microorganisms (GCM) 10K type strain sequencing project: providing services to taxonomists for standard genome sequencing and annotation.</title>
        <authorList>
            <consortium name="The Broad Institute Genomics Platform"/>
            <consortium name="The Broad Institute Genome Sequencing Center for Infectious Disease"/>
            <person name="Wu L."/>
            <person name="Ma J."/>
        </authorList>
    </citation>
    <scope>NUCLEOTIDE SEQUENCE [LARGE SCALE GENOMIC DNA]</scope>
    <source>
        <strain evidence="4">CCUG 43111</strain>
    </source>
</reference>
<evidence type="ECO:0000256" key="1">
    <source>
        <dbReference type="SAM" id="Coils"/>
    </source>
</evidence>
<sequence>MITDNNEQNEGVERGVSDDAFENTPALHQFQTEAEQDKWQRELEASRKERKNWTDVAVKALKRYRDERSDAYKDSRFYNIYFLNTEQKLAALYARTPKADIKRRFDDIQDDVSRVASLLLQRNLDYEMDNGNFEGEFKQVLFDNAVPGMGISWVRLDQDELQQPQPDVLHPLTGELMPQEPLTVITEQEACTDYVAWDDFYWSPCKVWTLCSWVARRIPMTKDAIKARFSNTAPADVLAELSYSTKPDSQSAGKAKLAPQNQTEPTADIYEIWDKERQLVLWVTETASIPLDVQEDTMDFEGFFPTPMPPLGRFDTSNTQPISDYQLVKGKYEELDKLNQRCSSLIDALGVRYVYDAQSPEIKELYTTVSENQGVGVKNWASFMGERGGLQGSIQFAPLDQVANTFNIAAAQLERIKAQIYEVEGISDIMRGESMPYETATATAAKSQQSGGRFASRQHDVAKYVEKLLRLKAHVICKFYQPDLIVQRAMPLATHDQQFIGPALQLLKDEQMSSFRLSVSVDSLQLPNWNTEKAERSEAIQAITKMMSVILPGLQQTPELAPLGLELIKLGVSGFKGAQAIEGVIDNGLQQIMEAKQHSQGTPKLPSPDQFKAQATAQKAQLDYQAVQMQESTKLQIAQMQAQVKQAEMAQRQQQQEFDNRLNAMEVQLRQGELVTNAAHQKAIQIHNASVDLMNGNRPAGGQ</sequence>
<feature type="region of interest" description="Disordered" evidence="2">
    <location>
        <begin position="1"/>
        <end position="43"/>
    </location>
</feature>
<organism evidence="3 4">
    <name type="scientific">Massilia suwonensis</name>
    <dbReference type="NCBI Taxonomy" id="648895"/>
    <lineage>
        <taxon>Bacteria</taxon>
        <taxon>Pseudomonadati</taxon>
        <taxon>Pseudomonadota</taxon>
        <taxon>Betaproteobacteria</taxon>
        <taxon>Burkholderiales</taxon>
        <taxon>Oxalobacteraceae</taxon>
        <taxon>Telluria group</taxon>
        <taxon>Massilia</taxon>
    </lineage>
</organism>
<keyword evidence="4" id="KW-1185">Reference proteome</keyword>
<keyword evidence="1" id="KW-0175">Coiled coil</keyword>
<gene>
    <name evidence="3" type="ORF">ACFPQ5_20340</name>
</gene>
<protein>
    <recommendedName>
        <fullName evidence="5">Portal protein</fullName>
    </recommendedName>
</protein>
<accession>A0ABW0MRQ0</accession>